<dbReference type="GO" id="GO:0032259">
    <property type="term" value="P:methylation"/>
    <property type="evidence" value="ECO:0007669"/>
    <property type="project" value="UniProtKB-KW"/>
</dbReference>
<gene>
    <name evidence="2" type="ORF">B0I18_101117</name>
</gene>
<organism evidence="2 3">
    <name type="scientific">Taibaiella chishuiensis</name>
    <dbReference type="NCBI Taxonomy" id="1434707"/>
    <lineage>
        <taxon>Bacteria</taxon>
        <taxon>Pseudomonadati</taxon>
        <taxon>Bacteroidota</taxon>
        <taxon>Chitinophagia</taxon>
        <taxon>Chitinophagales</taxon>
        <taxon>Chitinophagaceae</taxon>
        <taxon>Taibaiella</taxon>
    </lineage>
</organism>
<comment type="caution">
    <text evidence="2">The sequence shown here is derived from an EMBL/GenBank/DDBJ whole genome shotgun (WGS) entry which is preliminary data.</text>
</comment>
<dbReference type="InterPro" id="IPR029063">
    <property type="entry name" value="SAM-dependent_MTases_sf"/>
</dbReference>
<reference evidence="2 3" key="1">
    <citation type="submission" date="2018-03" db="EMBL/GenBank/DDBJ databases">
        <title>Genomic Encyclopedia of Type Strains, Phase III (KMG-III): the genomes of soil and plant-associated and newly described type strains.</title>
        <authorList>
            <person name="Whitman W."/>
        </authorList>
    </citation>
    <scope>NUCLEOTIDE SEQUENCE [LARGE SCALE GENOMIC DNA]</scope>
    <source>
        <strain evidence="2 3">CGMCC 1.12700</strain>
    </source>
</reference>
<dbReference type="CDD" id="cd02440">
    <property type="entry name" value="AdoMet_MTases"/>
    <property type="match status" value="1"/>
</dbReference>
<evidence type="ECO:0000313" key="3">
    <source>
        <dbReference type="Proteomes" id="UP000240572"/>
    </source>
</evidence>
<dbReference type="AlphaFoldDB" id="A0A2P8D9R5"/>
<accession>A0A2P8D9R5</accession>
<evidence type="ECO:0000313" key="2">
    <source>
        <dbReference type="EMBL" id="PSK93968.1"/>
    </source>
</evidence>
<dbReference type="SUPFAM" id="SSF53335">
    <property type="entry name" value="S-adenosyl-L-methionine-dependent methyltransferases"/>
    <property type="match status" value="1"/>
</dbReference>
<dbReference type="PANTHER" id="PTHR43591:SF24">
    <property type="entry name" value="2-METHOXY-6-POLYPRENYL-1,4-BENZOQUINOL METHYLASE, MITOCHONDRIAL"/>
    <property type="match status" value="1"/>
</dbReference>
<keyword evidence="2" id="KW-0808">Transferase</keyword>
<dbReference type="EMBL" id="PYGD01000001">
    <property type="protein sequence ID" value="PSK93968.1"/>
    <property type="molecule type" value="Genomic_DNA"/>
</dbReference>
<protein>
    <submittedName>
        <fullName evidence="2">Methyltransferase family protein</fullName>
    </submittedName>
</protein>
<dbReference type="PANTHER" id="PTHR43591">
    <property type="entry name" value="METHYLTRANSFERASE"/>
    <property type="match status" value="1"/>
</dbReference>
<dbReference type="Proteomes" id="UP000240572">
    <property type="component" value="Unassembled WGS sequence"/>
</dbReference>
<dbReference type="Pfam" id="PF08241">
    <property type="entry name" value="Methyltransf_11"/>
    <property type="match status" value="1"/>
</dbReference>
<dbReference type="InterPro" id="IPR013216">
    <property type="entry name" value="Methyltransf_11"/>
</dbReference>
<name>A0A2P8D9R5_9BACT</name>
<dbReference type="Gene3D" id="3.40.50.150">
    <property type="entry name" value="Vaccinia Virus protein VP39"/>
    <property type="match status" value="1"/>
</dbReference>
<proteinExistence type="predicted"/>
<feature type="domain" description="Methyltransferase type 11" evidence="1">
    <location>
        <begin position="85"/>
        <end position="166"/>
    </location>
</feature>
<keyword evidence="2" id="KW-0489">Methyltransferase</keyword>
<dbReference type="GO" id="GO:0008757">
    <property type="term" value="F:S-adenosylmethionine-dependent methyltransferase activity"/>
    <property type="evidence" value="ECO:0007669"/>
    <property type="project" value="InterPro"/>
</dbReference>
<sequence>MDECIPPVIRDSRWFMYPFFKIWFKNSNLDKVMNFKKNVSTMTDEEFADIYRTTSNLSKDRPTDTNQATIDHILENLDPGATNMLDVGCGRGYWLDLVADRFPGLELTGVDFFDDVPMKRATYCRGNVEALPFPDKSFDIVTCQHTIEHLKNLPKAIEEMKRVARKQIIIATPCQRYYFYTLDLHIHFFPNEYSVSSLFQLPSYECRKIDGDWLYMAKV</sequence>
<evidence type="ECO:0000259" key="1">
    <source>
        <dbReference type="Pfam" id="PF08241"/>
    </source>
</evidence>
<keyword evidence="3" id="KW-1185">Reference proteome</keyword>